<feature type="chain" id="PRO_5030099255" description="Parallel beta helix pectate lyase-like protein" evidence="1">
    <location>
        <begin position="25"/>
        <end position="506"/>
    </location>
</feature>
<reference evidence="2 3" key="1">
    <citation type="submission" date="2019-03" db="EMBL/GenBank/DDBJ databases">
        <title>Genomic Encyclopedia of Type Strains, Phase IV (KMG-IV): sequencing the most valuable type-strain genomes for metagenomic binning, comparative biology and taxonomic classification.</title>
        <authorList>
            <person name="Goeker M."/>
        </authorList>
    </citation>
    <scope>NUCLEOTIDE SEQUENCE [LARGE SCALE GENOMIC DNA]</scope>
    <source>
        <strain evidence="2 3">DSM 21944</strain>
    </source>
</reference>
<dbReference type="InterPro" id="IPR011050">
    <property type="entry name" value="Pectin_lyase_fold/virulence"/>
</dbReference>
<feature type="signal peptide" evidence="1">
    <location>
        <begin position="1"/>
        <end position="24"/>
    </location>
</feature>
<evidence type="ECO:0008006" key="4">
    <source>
        <dbReference type="Google" id="ProtNLM"/>
    </source>
</evidence>
<evidence type="ECO:0000313" key="3">
    <source>
        <dbReference type="Proteomes" id="UP000294599"/>
    </source>
</evidence>
<accession>A0A4R3LA42</accession>
<comment type="caution">
    <text evidence="2">The sequence shown here is derived from an EMBL/GenBank/DDBJ whole genome shotgun (WGS) entry which is preliminary data.</text>
</comment>
<proteinExistence type="predicted"/>
<keyword evidence="3" id="KW-1185">Reference proteome</keyword>
<dbReference type="OrthoDB" id="5940902at2"/>
<protein>
    <recommendedName>
        <fullName evidence="4">Parallel beta helix pectate lyase-like protein</fullName>
    </recommendedName>
</protein>
<name>A0A4R3LA42_9GAMM</name>
<gene>
    <name evidence="2" type="ORF">EDC25_11731</name>
</gene>
<dbReference type="RefSeq" id="WP_123522839.1">
    <property type="nucleotide sequence ID" value="NZ_JBHLWF010000008.1"/>
</dbReference>
<dbReference type="Proteomes" id="UP000294599">
    <property type="component" value="Unassembled WGS sequence"/>
</dbReference>
<dbReference type="EMBL" id="SMAF01000017">
    <property type="protein sequence ID" value="TCS96020.1"/>
    <property type="molecule type" value="Genomic_DNA"/>
</dbReference>
<sequence>MPASHTLLRLSAALGATFAFSADAAVFTVTNTDDSGLGSLRQAILNANALTGMDTIRFNIPGTGPHTIRVDTPLPGISSPVYIDGYSQPGSGMNTAALGTNADLMIELRPSPTYSGTGSGLMLLVGSNGSTIRGLVVNRFNGVQISATAGHDCLITGNFIGTDPTGTIGYPGSPGTRIGITAASNGCRIGGPTRAERNLVSGLSHTGIAVTGSNVTVQGNLVGTNANGTAALGNRRGIVVGASNTMVVTQNALIGGENVGVQTPRNVVSGNTVLGIEVISGNGHRIEGNIIGLASLPLAAVPNEGPGIHVSRGSDTVIGSVQAGQISNIIAGNSGAGVLISGPADNATAPQGVMVVGNGIFGNGGLAIDLAVSAEGVTPNDPLDADEGPNQLTNFPVLTGLTYTATQTRLAGRLSAEPSRLYYVDIYRAASCHDSGHGGSSSYLGFVSLSTDGSGEGQFEFVIDEIVDTGFATATATAGPAIIGPTSEFSPCFPLGDLLFADGFEP</sequence>
<dbReference type="SUPFAM" id="SSF51126">
    <property type="entry name" value="Pectin lyase-like"/>
    <property type="match status" value="1"/>
</dbReference>
<dbReference type="AlphaFoldDB" id="A0A4R3LA42"/>
<keyword evidence="1" id="KW-0732">Signal</keyword>
<evidence type="ECO:0000313" key="2">
    <source>
        <dbReference type="EMBL" id="TCS96020.1"/>
    </source>
</evidence>
<evidence type="ECO:0000256" key="1">
    <source>
        <dbReference type="SAM" id="SignalP"/>
    </source>
</evidence>
<organism evidence="2 3">
    <name type="scientific">Pseudofulvimonas gallinarii</name>
    <dbReference type="NCBI Taxonomy" id="634155"/>
    <lineage>
        <taxon>Bacteria</taxon>
        <taxon>Pseudomonadati</taxon>
        <taxon>Pseudomonadota</taxon>
        <taxon>Gammaproteobacteria</taxon>
        <taxon>Lysobacterales</taxon>
        <taxon>Rhodanobacteraceae</taxon>
        <taxon>Pseudofulvimonas</taxon>
    </lineage>
</organism>